<accession>A0A3N4LSZ6</accession>
<dbReference type="AlphaFoldDB" id="A0A3N4LSZ6"/>
<keyword evidence="3" id="KW-0436">Ligase</keyword>
<dbReference type="InterPro" id="IPR035985">
    <property type="entry name" value="Ubiquitin-activating_enz"/>
</dbReference>
<evidence type="ECO:0000256" key="9">
    <source>
        <dbReference type="ARBA" id="ARBA00023128"/>
    </source>
</evidence>
<keyword evidence="7" id="KW-0067">ATP-binding</keyword>
<evidence type="ECO:0000256" key="10">
    <source>
        <dbReference type="ARBA" id="ARBA00023136"/>
    </source>
</evidence>
<comment type="subcellular location">
    <subcellularLocation>
        <location evidence="1">Mitochondrion outer membrane</location>
        <topology evidence="1">Multi-pass membrane protein</topology>
    </subcellularLocation>
</comment>
<evidence type="ECO:0000256" key="5">
    <source>
        <dbReference type="ARBA" id="ARBA00022741"/>
    </source>
</evidence>
<protein>
    <recommendedName>
        <fullName evidence="13">THIF-type NAD/FAD binding fold domain-containing protein</fullName>
    </recommendedName>
</protein>
<dbReference type="Gene3D" id="3.40.50.720">
    <property type="entry name" value="NAD(P)-binding Rossmann-like Domain"/>
    <property type="match status" value="1"/>
</dbReference>
<dbReference type="InParanoid" id="A0A3N4LSZ6"/>
<evidence type="ECO:0000313" key="15">
    <source>
        <dbReference type="Proteomes" id="UP000267821"/>
    </source>
</evidence>
<dbReference type="GO" id="GO:0061503">
    <property type="term" value="F:tRNA threonylcarbamoyladenosine dehydratase"/>
    <property type="evidence" value="ECO:0007669"/>
    <property type="project" value="TreeGrafter"/>
</dbReference>
<dbReference type="EMBL" id="ML121542">
    <property type="protein sequence ID" value="RPB24352.1"/>
    <property type="molecule type" value="Genomic_DNA"/>
</dbReference>
<evidence type="ECO:0000256" key="2">
    <source>
        <dbReference type="ARBA" id="ARBA00009919"/>
    </source>
</evidence>
<evidence type="ECO:0000256" key="11">
    <source>
        <dbReference type="ARBA" id="ARBA00060084"/>
    </source>
</evidence>
<comment type="similarity">
    <text evidence="2">Belongs to the HesA/MoeB/ThiF family.</text>
</comment>
<evidence type="ECO:0000256" key="1">
    <source>
        <dbReference type="ARBA" id="ARBA00004374"/>
    </source>
</evidence>
<sequence length="492" mass="53841">MAGLLSPLTDPAVVVFSKLASSTQAKAATAAAVTTVALLAIVIGLHRAEKATKLRSLKKSIPSSSEPGNLTEYGIASIISDNESIRLSGRVRRGHYDEEIILEQLSRNRLFLGDEGLKKLREAFVIVVGCGGVGSWAANMLVRSGVAKVRLIDFDQVTLSSLNRHAVANLEDVGTPKVDCLKRALSAVCPWVEIDAKNSLWEIGVAEKLLEDNPTFVIDAIDNIDTKIDLLYYCKTNNIPVIASMGAGCKSDPSRLVIGDISDSIEDPLSRSTRRRLRAKGIAAGIPTVFSVEKPGPGKATLQPLPDEQHASGSVDELAVLPDFRVRILPVLGTMPGLFGLCLANHVICTIAGYPTDYSPGKQRSKVYSELHASLAGLESRLRGNAKRIRVPLSESDVGYIVEEVFRGRSVVSGFPTRLALMRWEKLPEGCLREEDSPLRIEDVVLMTKEEGKKHEEGVLKGEKTPEEMWGKEVVERVERARREEAMYRHYR</sequence>
<dbReference type="GO" id="GO:0008641">
    <property type="term" value="F:ubiquitin-like modifier activating enzyme activity"/>
    <property type="evidence" value="ECO:0007669"/>
    <property type="project" value="InterPro"/>
</dbReference>
<keyword evidence="9" id="KW-0496">Mitochondrion</keyword>
<dbReference type="InterPro" id="IPR045886">
    <property type="entry name" value="ThiF/MoeB/HesA"/>
</dbReference>
<dbReference type="GO" id="GO:0005741">
    <property type="term" value="C:mitochondrial outer membrane"/>
    <property type="evidence" value="ECO:0007669"/>
    <property type="project" value="UniProtKB-SubCell"/>
</dbReference>
<dbReference type="SUPFAM" id="SSF69572">
    <property type="entry name" value="Activating enzymes of the ubiquitin-like proteins"/>
    <property type="match status" value="1"/>
</dbReference>
<dbReference type="PANTHER" id="PTHR43267:SF2">
    <property type="entry name" value="TRNA THREONYLCARBAMOYLADENOSINE DEHYDRATASE 1-RELATED"/>
    <property type="match status" value="1"/>
</dbReference>
<dbReference type="FunCoup" id="A0A3N4LSZ6">
    <property type="interactions" value="175"/>
</dbReference>
<keyword evidence="6" id="KW-1000">Mitochondrion outer membrane</keyword>
<comment type="function">
    <text evidence="11">Catalyzes the ATP-dependent dehydration of threonylcarbamoyladenosine at position 37 (t(6)A37) to form cyclic t(6)A37 (ct(6)A37) in tRNAs that read codons beginning with adenine.</text>
</comment>
<organism evidence="14 15">
    <name type="scientific">Terfezia boudieri ATCC MYA-4762</name>
    <dbReference type="NCBI Taxonomy" id="1051890"/>
    <lineage>
        <taxon>Eukaryota</taxon>
        <taxon>Fungi</taxon>
        <taxon>Dikarya</taxon>
        <taxon>Ascomycota</taxon>
        <taxon>Pezizomycotina</taxon>
        <taxon>Pezizomycetes</taxon>
        <taxon>Pezizales</taxon>
        <taxon>Pezizaceae</taxon>
        <taxon>Terfezia</taxon>
    </lineage>
</organism>
<evidence type="ECO:0000259" key="13">
    <source>
        <dbReference type="Pfam" id="PF00899"/>
    </source>
</evidence>
<evidence type="ECO:0000256" key="8">
    <source>
        <dbReference type="ARBA" id="ARBA00022989"/>
    </source>
</evidence>
<dbReference type="GO" id="GO:0005524">
    <property type="term" value="F:ATP binding"/>
    <property type="evidence" value="ECO:0007669"/>
    <property type="project" value="UniProtKB-KW"/>
</dbReference>
<keyword evidence="10 12" id="KW-0472">Membrane</keyword>
<evidence type="ECO:0000256" key="12">
    <source>
        <dbReference type="SAM" id="Phobius"/>
    </source>
</evidence>
<dbReference type="STRING" id="1051890.A0A3N4LSZ6"/>
<keyword evidence="4 12" id="KW-0812">Transmembrane</keyword>
<feature type="transmembrane region" description="Helical" evidence="12">
    <location>
        <begin position="27"/>
        <end position="45"/>
    </location>
</feature>
<reference evidence="14 15" key="1">
    <citation type="journal article" date="2018" name="Nat. Ecol. Evol.">
        <title>Pezizomycetes genomes reveal the molecular basis of ectomycorrhizal truffle lifestyle.</title>
        <authorList>
            <person name="Murat C."/>
            <person name="Payen T."/>
            <person name="Noel B."/>
            <person name="Kuo A."/>
            <person name="Morin E."/>
            <person name="Chen J."/>
            <person name="Kohler A."/>
            <person name="Krizsan K."/>
            <person name="Balestrini R."/>
            <person name="Da Silva C."/>
            <person name="Montanini B."/>
            <person name="Hainaut M."/>
            <person name="Levati E."/>
            <person name="Barry K.W."/>
            <person name="Belfiori B."/>
            <person name="Cichocki N."/>
            <person name="Clum A."/>
            <person name="Dockter R.B."/>
            <person name="Fauchery L."/>
            <person name="Guy J."/>
            <person name="Iotti M."/>
            <person name="Le Tacon F."/>
            <person name="Lindquist E.A."/>
            <person name="Lipzen A."/>
            <person name="Malagnac F."/>
            <person name="Mello A."/>
            <person name="Molinier V."/>
            <person name="Miyauchi S."/>
            <person name="Poulain J."/>
            <person name="Riccioni C."/>
            <person name="Rubini A."/>
            <person name="Sitrit Y."/>
            <person name="Splivallo R."/>
            <person name="Traeger S."/>
            <person name="Wang M."/>
            <person name="Zifcakova L."/>
            <person name="Wipf D."/>
            <person name="Zambonelli A."/>
            <person name="Paolocci F."/>
            <person name="Nowrousian M."/>
            <person name="Ottonello S."/>
            <person name="Baldrian P."/>
            <person name="Spatafora J.W."/>
            <person name="Henrissat B."/>
            <person name="Nagy L.G."/>
            <person name="Aury J.M."/>
            <person name="Wincker P."/>
            <person name="Grigoriev I.V."/>
            <person name="Bonfante P."/>
            <person name="Martin F.M."/>
        </authorList>
    </citation>
    <scope>NUCLEOTIDE SEQUENCE [LARGE SCALE GENOMIC DNA]</scope>
    <source>
        <strain evidence="14 15">ATCC MYA-4762</strain>
    </source>
</reference>
<dbReference type="Proteomes" id="UP000267821">
    <property type="component" value="Unassembled WGS sequence"/>
</dbReference>
<evidence type="ECO:0000313" key="14">
    <source>
        <dbReference type="EMBL" id="RPB24352.1"/>
    </source>
</evidence>
<dbReference type="OrthoDB" id="10265862at2759"/>
<name>A0A3N4LSZ6_9PEZI</name>
<evidence type="ECO:0000256" key="3">
    <source>
        <dbReference type="ARBA" id="ARBA00022598"/>
    </source>
</evidence>
<keyword evidence="15" id="KW-1185">Reference proteome</keyword>
<proteinExistence type="inferred from homology"/>
<feature type="transmembrane region" description="Helical" evidence="12">
    <location>
        <begin position="123"/>
        <end position="142"/>
    </location>
</feature>
<dbReference type="InterPro" id="IPR000594">
    <property type="entry name" value="ThiF_NAD_FAD-bd"/>
</dbReference>
<dbReference type="FunFam" id="3.40.50.720:FF:000125">
    <property type="entry name" value="tRNA threonylcarbamoyladenosine dehydratase 2-like"/>
    <property type="match status" value="1"/>
</dbReference>
<keyword evidence="5" id="KW-0547">Nucleotide-binding</keyword>
<keyword evidence="8 12" id="KW-1133">Transmembrane helix</keyword>
<evidence type="ECO:0000256" key="7">
    <source>
        <dbReference type="ARBA" id="ARBA00022840"/>
    </source>
</evidence>
<dbReference type="PANTHER" id="PTHR43267">
    <property type="entry name" value="TRNA THREONYLCARBAMOYLADENOSINE DEHYDRATASE"/>
    <property type="match status" value="1"/>
</dbReference>
<dbReference type="GO" id="GO:0061504">
    <property type="term" value="P:cyclic threonylcarbamoyladenosine biosynthetic process"/>
    <property type="evidence" value="ECO:0007669"/>
    <property type="project" value="TreeGrafter"/>
</dbReference>
<dbReference type="Pfam" id="PF00899">
    <property type="entry name" value="ThiF"/>
    <property type="match status" value="1"/>
</dbReference>
<feature type="domain" description="THIF-type NAD/FAD binding fold" evidence="13">
    <location>
        <begin position="106"/>
        <end position="360"/>
    </location>
</feature>
<evidence type="ECO:0000256" key="4">
    <source>
        <dbReference type="ARBA" id="ARBA00022692"/>
    </source>
</evidence>
<dbReference type="CDD" id="cd00755">
    <property type="entry name" value="YgdL_like"/>
    <property type="match status" value="1"/>
</dbReference>
<evidence type="ECO:0000256" key="6">
    <source>
        <dbReference type="ARBA" id="ARBA00022787"/>
    </source>
</evidence>
<gene>
    <name evidence="14" type="ORF">L211DRAFT_837744</name>
</gene>